<evidence type="ECO:0000313" key="3">
    <source>
        <dbReference type="EMBL" id="SFQ26481.1"/>
    </source>
</evidence>
<keyword evidence="2" id="KW-0732">Signal</keyword>
<accession>A0A1I5X3P2</accession>
<feature type="signal peptide" evidence="2">
    <location>
        <begin position="1"/>
        <end position="21"/>
    </location>
</feature>
<keyword evidence="4" id="KW-1185">Reference proteome</keyword>
<sequence>MTMNIAIRLALGGLLLVGAAACEGDDKSGAAGSSSAPSTAATTATPAPAQATPTTSAPGTPAPTTTKPKIKLPTSKQIVMIDPEGKKYTYLKMAQLAAGMRYTMGDRPQANFCEKSYVKGVEGGGKFPAGKAAFLAACHEGWRKAEQMHRAGQ</sequence>
<feature type="region of interest" description="Disordered" evidence="1">
    <location>
        <begin position="26"/>
        <end position="73"/>
    </location>
</feature>
<name>A0A1I5X3P2_9ACTN</name>
<dbReference type="GeneID" id="99653343"/>
<dbReference type="InParanoid" id="A0A1I5X3P2"/>
<feature type="chain" id="PRO_5010318780" evidence="2">
    <location>
        <begin position="22"/>
        <end position="153"/>
    </location>
</feature>
<organism evidence="3 4">
    <name type="scientific">Actinomadura madurae</name>
    <dbReference type="NCBI Taxonomy" id="1993"/>
    <lineage>
        <taxon>Bacteria</taxon>
        <taxon>Bacillati</taxon>
        <taxon>Actinomycetota</taxon>
        <taxon>Actinomycetes</taxon>
        <taxon>Streptosporangiales</taxon>
        <taxon>Thermomonosporaceae</taxon>
        <taxon>Actinomadura</taxon>
    </lineage>
</organism>
<gene>
    <name evidence="3" type="ORF">SAMN04489713_125100</name>
</gene>
<dbReference type="AlphaFoldDB" id="A0A1I5X3P2"/>
<evidence type="ECO:0000256" key="2">
    <source>
        <dbReference type="SAM" id="SignalP"/>
    </source>
</evidence>
<evidence type="ECO:0000313" key="4">
    <source>
        <dbReference type="Proteomes" id="UP000183413"/>
    </source>
</evidence>
<feature type="compositionally biased region" description="Low complexity" evidence="1">
    <location>
        <begin position="29"/>
        <end position="66"/>
    </location>
</feature>
<evidence type="ECO:0000256" key="1">
    <source>
        <dbReference type="SAM" id="MobiDB-lite"/>
    </source>
</evidence>
<dbReference type="EMBL" id="FOVH01000025">
    <property type="protein sequence ID" value="SFQ26481.1"/>
    <property type="molecule type" value="Genomic_DNA"/>
</dbReference>
<dbReference type="RefSeq" id="WP_075024586.1">
    <property type="nucleotide sequence ID" value="NZ_CP083237.1"/>
</dbReference>
<dbReference type="Proteomes" id="UP000183413">
    <property type="component" value="Unassembled WGS sequence"/>
</dbReference>
<proteinExistence type="predicted"/>
<reference evidence="3 4" key="1">
    <citation type="submission" date="2016-10" db="EMBL/GenBank/DDBJ databases">
        <authorList>
            <person name="de Groot N.N."/>
        </authorList>
    </citation>
    <scope>NUCLEOTIDE SEQUENCE [LARGE SCALE GENOMIC DNA]</scope>
    <source>
        <strain evidence="3 4">DSM 43067</strain>
    </source>
</reference>
<protein>
    <submittedName>
        <fullName evidence="3">Uncharacterized protein</fullName>
    </submittedName>
</protein>